<reference evidence="4" key="2">
    <citation type="submission" date="2020-07" db="EMBL/GenBank/DDBJ databases">
        <title>Genome of starter culture bacteria Kocuria salsicia reveals its technological properties and safety for usage in meat industry.</title>
        <authorList>
            <person name="Michael M."/>
            <person name="Konstantin K."/>
            <person name="Evgenii K."/>
            <person name="Galina S."/>
            <person name="Oksana K."/>
            <person name="Andrei L."/>
        </authorList>
    </citation>
    <scope>NUCLEOTIDE SEQUENCE [LARGE SCALE GENOMIC DNA]</scope>
    <source>
        <strain evidence="4">80</strain>
    </source>
</reference>
<proteinExistence type="predicted"/>
<sequence>MGLIALVIAALGFIFACVPGALIIGWVLLPIAFVLSLVSLFLQGKSKWMGITALVLSVVGTLVGVLVFIFLVGSAFDDAFSGDDPTVTQPGDSTSADGAQAAGSAAGTRANPYPVGSTIESGDWRVVVNSVEPDANASAQAENPYNDAPASGKQYMMVNYSVTYLGKDPDGQAALGSTVAYVTPEGNTINSFDKAVVAPDAFDPSSTLYEGATETGNVVFEVPSSNADKGVLAVQTDLLGGDKVFVALT</sequence>
<dbReference type="Proteomes" id="UP000216825">
    <property type="component" value="Chromosome"/>
</dbReference>
<reference evidence="4" key="1">
    <citation type="submission" date="2017-08" db="EMBL/GenBank/DDBJ databases">
        <authorList>
            <person name="Minaev M."/>
            <person name="Kurbakov K.A."/>
            <person name="Solodovnikova G.I."/>
            <person name="Kuznetsova O.A."/>
            <person name="Lisitsyn A.B."/>
        </authorList>
    </citation>
    <scope>NUCLEOTIDE SEQUENCE</scope>
    <source>
        <strain evidence="4">80</strain>
    </source>
</reference>
<evidence type="ECO:0000256" key="3">
    <source>
        <dbReference type="SAM" id="Phobius"/>
    </source>
</evidence>
<evidence type="ECO:0008006" key="6">
    <source>
        <dbReference type="Google" id="ProtNLM"/>
    </source>
</evidence>
<keyword evidence="5" id="KW-1185">Reference proteome</keyword>
<evidence type="ECO:0000313" key="5">
    <source>
        <dbReference type="Proteomes" id="UP000216825"/>
    </source>
</evidence>
<keyword evidence="3" id="KW-0472">Membrane</keyword>
<protein>
    <recommendedName>
        <fullName evidence="6">DUF4352 domain-containing protein</fullName>
    </recommendedName>
</protein>
<evidence type="ECO:0000313" key="4">
    <source>
        <dbReference type="EMBL" id="QMS55754.1"/>
    </source>
</evidence>
<evidence type="ECO:0000256" key="2">
    <source>
        <dbReference type="SAM" id="MobiDB-lite"/>
    </source>
</evidence>
<feature type="compositionally biased region" description="Low complexity" evidence="2">
    <location>
        <begin position="91"/>
        <end position="110"/>
    </location>
</feature>
<gene>
    <name evidence="4" type="ORF">CIB50_0000447</name>
</gene>
<evidence type="ECO:0000256" key="1">
    <source>
        <dbReference type="ARBA" id="ARBA00022729"/>
    </source>
</evidence>
<organism evidence="4 5">
    <name type="scientific">Kocuria varians</name>
    <name type="common">Micrococcus varians</name>
    <dbReference type="NCBI Taxonomy" id="1272"/>
    <lineage>
        <taxon>Bacteria</taxon>
        <taxon>Bacillati</taxon>
        <taxon>Actinomycetota</taxon>
        <taxon>Actinomycetes</taxon>
        <taxon>Micrococcales</taxon>
        <taxon>Micrococcaceae</taxon>
        <taxon>Kocuria</taxon>
    </lineage>
</organism>
<feature type="transmembrane region" description="Helical" evidence="3">
    <location>
        <begin position="54"/>
        <end position="76"/>
    </location>
</feature>
<dbReference type="InterPro" id="IPR029050">
    <property type="entry name" value="Immunoprotect_excell_Ig-like"/>
</dbReference>
<name>A0A7D7PQX5_KOCVA</name>
<feature type="region of interest" description="Disordered" evidence="2">
    <location>
        <begin position="83"/>
        <end position="114"/>
    </location>
</feature>
<keyword evidence="1" id="KW-0732">Signal</keyword>
<dbReference type="Gene3D" id="2.60.40.1240">
    <property type="match status" value="1"/>
</dbReference>
<keyword evidence="3" id="KW-0812">Transmembrane</keyword>
<dbReference type="EMBL" id="CP059343">
    <property type="protein sequence ID" value="QMS55754.1"/>
    <property type="molecule type" value="Genomic_DNA"/>
</dbReference>
<accession>A0A7D7PQX5</accession>
<dbReference type="AlphaFoldDB" id="A0A7D7PQX5"/>
<keyword evidence="3" id="KW-1133">Transmembrane helix</keyword>
<dbReference type="KEGG" id="kvr:CIB50_0000447"/>